<reference evidence="4" key="1">
    <citation type="submission" date="2025-08" db="UniProtKB">
        <authorList>
            <consortium name="Ensembl"/>
        </authorList>
    </citation>
    <scope>IDENTIFICATION</scope>
</reference>
<dbReference type="Proteomes" id="UP000694398">
    <property type="component" value="Unassembled WGS sequence"/>
</dbReference>
<keyword evidence="1 2" id="KW-0175">Coiled coil</keyword>
<keyword evidence="5" id="KW-1185">Reference proteome</keyword>
<accession>A0A8C2W9J2</accession>
<evidence type="ECO:0000313" key="5">
    <source>
        <dbReference type="Proteomes" id="UP000694398"/>
    </source>
</evidence>
<dbReference type="PANTHER" id="PTHR21501">
    <property type="entry name" value="PROTEIN FAM-161"/>
    <property type="match status" value="1"/>
</dbReference>
<feature type="region of interest" description="Disordered" evidence="3">
    <location>
        <begin position="1"/>
        <end position="301"/>
    </location>
</feature>
<dbReference type="AlphaFoldDB" id="A0A8C2W9J2"/>
<evidence type="ECO:0000256" key="2">
    <source>
        <dbReference type="SAM" id="Coils"/>
    </source>
</evidence>
<feature type="compositionally biased region" description="Polar residues" evidence="3">
    <location>
        <begin position="170"/>
        <end position="187"/>
    </location>
</feature>
<feature type="compositionally biased region" description="Polar residues" evidence="3">
    <location>
        <begin position="61"/>
        <end position="72"/>
    </location>
</feature>
<name>A0A8C2W9J2_CHILA</name>
<organism evidence="4 5">
    <name type="scientific">Chinchilla lanigera</name>
    <name type="common">Long-tailed chinchilla</name>
    <name type="synonym">Chinchilla villidera</name>
    <dbReference type="NCBI Taxonomy" id="34839"/>
    <lineage>
        <taxon>Eukaryota</taxon>
        <taxon>Metazoa</taxon>
        <taxon>Chordata</taxon>
        <taxon>Craniata</taxon>
        <taxon>Vertebrata</taxon>
        <taxon>Euteleostomi</taxon>
        <taxon>Mammalia</taxon>
        <taxon>Eutheria</taxon>
        <taxon>Euarchontoglires</taxon>
        <taxon>Glires</taxon>
        <taxon>Rodentia</taxon>
        <taxon>Hystricomorpha</taxon>
        <taxon>Chinchillidae</taxon>
        <taxon>Chinchilla</taxon>
    </lineage>
</organism>
<dbReference type="OMA" id="DCGPQKQ"/>
<dbReference type="InterPro" id="IPR051655">
    <property type="entry name" value="FAM161"/>
</dbReference>
<sequence length="479" mass="53352">MGQDTDMLNTQQQLVRATSRRARQGLRPQAPGTSVGLLKLLSRTPQAEQGAVGSGDVVLRQGQTKRSQSAGQRTKKDSKPRGQTKKGRSTENPFPRPSREPSFPFQWAWESLITEGQALLQPSSPEAPGHQAPAPLPVVPQLKSRCKSSVSLSEALERRQQLGACGGTPLSPSKGESQGLEPSSGCSSPLPGKRSGSGSESREASEPEGGGAEEAERGLSPGERPQLPAGQTLSEERFLEATVDAEEREHSASHSRKSCSRKKGPNSGEEALGKEALQARSSSSHTLRGPQRGKSRAQEVEGPWDLEKLRQQLQQECCDPQKQTWKALRQSAVQTSNGRGKARAWGDDETFLSANFPNRTFHKRHQATRSLLQAWERQQQEDLQQAELRKAREQRIQQQVTRCLAAYMPRRSQGSWATQRKLEELRRQERQRFAEYQAELQGIQHRVQARPFLFQQAMQVRLRCSPRMEMESLRPSQKL</sequence>
<evidence type="ECO:0000256" key="3">
    <source>
        <dbReference type="SAM" id="MobiDB-lite"/>
    </source>
</evidence>
<feature type="coiled-coil region" evidence="2">
    <location>
        <begin position="376"/>
        <end position="446"/>
    </location>
</feature>
<dbReference type="PANTHER" id="PTHR21501:SF5">
    <property type="entry name" value="TESTIS-SPECIFIC PROTEIN 10-INTERACTING PROTEIN"/>
    <property type="match status" value="1"/>
</dbReference>
<dbReference type="Ensembl" id="ENSCLAT00000025349.1">
    <property type="protein sequence ID" value="ENSCLAP00000025104.1"/>
    <property type="gene ID" value="ENSCLAG00000017240.1"/>
</dbReference>
<dbReference type="GO" id="GO:0032391">
    <property type="term" value="C:photoreceptor connecting cilium"/>
    <property type="evidence" value="ECO:0007669"/>
    <property type="project" value="TreeGrafter"/>
</dbReference>
<dbReference type="GO" id="GO:0036064">
    <property type="term" value="C:ciliary basal body"/>
    <property type="evidence" value="ECO:0007669"/>
    <property type="project" value="TreeGrafter"/>
</dbReference>
<dbReference type="GO" id="GO:0044782">
    <property type="term" value="P:cilium organization"/>
    <property type="evidence" value="ECO:0007669"/>
    <property type="project" value="TreeGrafter"/>
</dbReference>
<evidence type="ECO:0000256" key="1">
    <source>
        <dbReference type="ARBA" id="ARBA00023054"/>
    </source>
</evidence>
<feature type="compositionally biased region" description="Basic residues" evidence="3">
    <location>
        <begin position="253"/>
        <end position="264"/>
    </location>
</feature>
<reference evidence="4" key="2">
    <citation type="submission" date="2025-09" db="UniProtKB">
        <authorList>
            <consortium name="Ensembl"/>
        </authorList>
    </citation>
    <scope>IDENTIFICATION</scope>
</reference>
<dbReference type="GeneTree" id="ENSGT00390000008351"/>
<gene>
    <name evidence="4" type="primary">TSGA10IP</name>
</gene>
<feature type="compositionally biased region" description="Basic and acidic residues" evidence="3">
    <location>
        <begin position="234"/>
        <end position="252"/>
    </location>
</feature>
<evidence type="ECO:0000313" key="4">
    <source>
        <dbReference type="Ensembl" id="ENSCLAP00000025104.1"/>
    </source>
</evidence>
<protein>
    <submittedName>
        <fullName evidence="4">Testis specific 10 interacting protein</fullName>
    </submittedName>
</protein>
<proteinExistence type="predicted"/>
<feature type="compositionally biased region" description="Polar residues" evidence="3">
    <location>
        <begin position="1"/>
        <end position="16"/>
    </location>
</feature>